<dbReference type="CDD" id="cd07341">
    <property type="entry name" value="M56_BlaR1_MecR1_like"/>
    <property type="match status" value="1"/>
</dbReference>
<gene>
    <name evidence="4" type="ORF">C5Y93_04515</name>
</gene>
<dbReference type="Pfam" id="PF05569">
    <property type="entry name" value="Peptidase_M56"/>
    <property type="match status" value="1"/>
</dbReference>
<feature type="transmembrane region" description="Helical" evidence="2">
    <location>
        <begin position="15"/>
        <end position="35"/>
    </location>
</feature>
<dbReference type="EMBL" id="PUHZ01000005">
    <property type="protein sequence ID" value="PQO47310.1"/>
    <property type="molecule type" value="Genomic_DNA"/>
</dbReference>
<proteinExistence type="predicted"/>
<dbReference type="AlphaFoldDB" id="A0A2S8GSB1"/>
<organism evidence="4 5">
    <name type="scientific">Blastopirellula marina</name>
    <dbReference type="NCBI Taxonomy" id="124"/>
    <lineage>
        <taxon>Bacteria</taxon>
        <taxon>Pseudomonadati</taxon>
        <taxon>Planctomycetota</taxon>
        <taxon>Planctomycetia</taxon>
        <taxon>Pirellulales</taxon>
        <taxon>Pirellulaceae</taxon>
        <taxon>Blastopirellula</taxon>
    </lineage>
</organism>
<dbReference type="Gene3D" id="3.30.2010.10">
    <property type="entry name" value="Metalloproteases ('zincins'), catalytic domain"/>
    <property type="match status" value="1"/>
</dbReference>
<feature type="compositionally biased region" description="Gly residues" evidence="1">
    <location>
        <begin position="365"/>
        <end position="393"/>
    </location>
</feature>
<feature type="compositionally biased region" description="Polar residues" evidence="1">
    <location>
        <begin position="410"/>
        <end position="426"/>
    </location>
</feature>
<reference evidence="4 5" key="1">
    <citation type="submission" date="2018-02" db="EMBL/GenBank/DDBJ databases">
        <title>Comparative genomes isolates from brazilian mangrove.</title>
        <authorList>
            <person name="Araujo J.E."/>
            <person name="Taketani R.G."/>
            <person name="Silva M.C.P."/>
            <person name="Loureco M.V."/>
            <person name="Andreote F.D."/>
        </authorList>
    </citation>
    <scope>NUCLEOTIDE SEQUENCE [LARGE SCALE GENOMIC DNA]</scope>
    <source>
        <strain evidence="4 5">Nap-Phe MGV</strain>
    </source>
</reference>
<evidence type="ECO:0000256" key="2">
    <source>
        <dbReference type="SAM" id="Phobius"/>
    </source>
</evidence>
<protein>
    <recommendedName>
        <fullName evidence="3">Peptidase M56 domain-containing protein</fullName>
    </recommendedName>
</protein>
<keyword evidence="2" id="KW-1133">Transmembrane helix</keyword>
<dbReference type="InterPro" id="IPR008756">
    <property type="entry name" value="Peptidase_M56"/>
</dbReference>
<feature type="transmembrane region" description="Helical" evidence="2">
    <location>
        <begin position="107"/>
        <end position="125"/>
    </location>
</feature>
<evidence type="ECO:0000259" key="3">
    <source>
        <dbReference type="Pfam" id="PF05569"/>
    </source>
</evidence>
<accession>A0A2S8GSB1</accession>
<name>A0A2S8GSB1_9BACT</name>
<keyword evidence="2" id="KW-0472">Membrane</keyword>
<dbReference type="Proteomes" id="UP000237819">
    <property type="component" value="Unassembled WGS sequence"/>
</dbReference>
<dbReference type="RefSeq" id="WP_105334199.1">
    <property type="nucleotide sequence ID" value="NZ_PUHZ01000005.1"/>
</dbReference>
<dbReference type="InterPro" id="IPR052173">
    <property type="entry name" value="Beta-lactam_resp_regulator"/>
</dbReference>
<evidence type="ECO:0000313" key="4">
    <source>
        <dbReference type="EMBL" id="PQO47310.1"/>
    </source>
</evidence>
<comment type="caution">
    <text evidence="4">The sequence shown here is derived from an EMBL/GenBank/DDBJ whole genome shotgun (WGS) entry which is preliminary data.</text>
</comment>
<dbReference type="PANTHER" id="PTHR34978:SF3">
    <property type="entry name" value="SLR0241 PROTEIN"/>
    <property type="match status" value="1"/>
</dbReference>
<dbReference type="OrthoDB" id="291597at2"/>
<keyword evidence="2" id="KW-0812">Transmembrane</keyword>
<feature type="domain" description="Peptidase M56" evidence="3">
    <location>
        <begin position="16"/>
        <end position="299"/>
    </location>
</feature>
<sequence>MNDFLTPLLTAWFDIIWRVTWQGTVVVLIALLIDYQWKSMPPAWRNWLWRFAFLKIAVAVVPLSIPLPLLPAAAEPAPSTVTSNYVDVPLSAKPLSASQAPVPPLKLLLFSVWLIGLSACAISNWENGRQVRRKLQKSTPTQANSLLMQNVRAISRNLGLTVIPEVRLVPGSSSPCLLTRKKRSIILLPKQWLESCSMSELRVSLAHELAHMARGDLAWNRLIVWSRAVLFFHPLVWIAMRRYLLSQEVACDSSAIANTGGNRADFARLLVQLAEHATATPSVAVAMIGSTSSLKERIASMYQAHYKPTRLIAWAVTALGVFGLMPFALAEQAEKSERTELTANRDANGPKVSASATSISRGSGSARGLGAGAGAGMGNGNGDGNTRGFGIGGAMTRSRSQSSGRTSVSINSNSPQKAQTPVTRPQASLADASSMKQSTSSGNRGGVATWTRTTEATLNGDNVTIVEKPSEISLTIEHADGTKEDFVATDLRDLARQSRAAAAIYRKLMTPVSTAGNNPGAFGNNPTAAANTIGGKPLNARDLLRDELQSMKSGQGSEDAMLDRLIGELDALGN</sequence>
<feature type="transmembrane region" description="Helical" evidence="2">
    <location>
        <begin position="47"/>
        <end position="65"/>
    </location>
</feature>
<feature type="region of interest" description="Disordered" evidence="1">
    <location>
        <begin position="338"/>
        <end position="447"/>
    </location>
</feature>
<dbReference type="PANTHER" id="PTHR34978">
    <property type="entry name" value="POSSIBLE SENSOR-TRANSDUCER PROTEIN BLAR"/>
    <property type="match status" value="1"/>
</dbReference>
<feature type="compositionally biased region" description="Low complexity" evidence="1">
    <location>
        <begin position="353"/>
        <end position="364"/>
    </location>
</feature>
<evidence type="ECO:0000256" key="1">
    <source>
        <dbReference type="SAM" id="MobiDB-lite"/>
    </source>
</evidence>
<feature type="transmembrane region" description="Helical" evidence="2">
    <location>
        <begin position="311"/>
        <end position="330"/>
    </location>
</feature>
<evidence type="ECO:0000313" key="5">
    <source>
        <dbReference type="Proteomes" id="UP000237819"/>
    </source>
</evidence>
<feature type="compositionally biased region" description="Low complexity" evidence="1">
    <location>
        <begin position="397"/>
        <end position="409"/>
    </location>
</feature>